<organism evidence="1 2">
    <name type="scientific">Tessaracoccus flavescens</name>
    <dbReference type="NCBI Taxonomy" id="399497"/>
    <lineage>
        <taxon>Bacteria</taxon>
        <taxon>Bacillati</taxon>
        <taxon>Actinomycetota</taxon>
        <taxon>Actinomycetes</taxon>
        <taxon>Propionibacteriales</taxon>
        <taxon>Propionibacteriaceae</taxon>
        <taxon>Tessaracoccus</taxon>
    </lineage>
</organism>
<dbReference type="AlphaFoldDB" id="A0A1Q2D2U8"/>
<dbReference type="EMBL" id="CP019607">
    <property type="protein sequence ID" value="AQP52603.1"/>
    <property type="molecule type" value="Genomic_DNA"/>
</dbReference>
<protein>
    <submittedName>
        <fullName evidence="1">AAA family ATPase</fullName>
    </submittedName>
</protein>
<proteinExistence type="predicted"/>
<accession>A0A1Q2D2U8</accession>
<dbReference type="PANTHER" id="PTHR37816">
    <property type="entry name" value="YALI0E33011P"/>
    <property type="match status" value="1"/>
</dbReference>
<dbReference type="SUPFAM" id="SSF52540">
    <property type="entry name" value="P-loop containing nucleoside triphosphate hydrolases"/>
    <property type="match status" value="1"/>
</dbReference>
<sequence>MAVVGVSGSGKTTLSDRIAEGIDAPRTETDSLYHGPEWTARPEFLDDVRAAVARDSWVMEFQYRAARPIIAARMDLLVWLDPPFWTTTLPRVVRRTVHRRLTRQRMWSDNQEGPLWTFFTDPNHIVRWSLQTRHKYRDTIEELAEAKGWTVVRLRSQREVERWLSGPLAAAVSAP</sequence>
<keyword evidence="2" id="KW-1185">Reference proteome</keyword>
<evidence type="ECO:0000313" key="2">
    <source>
        <dbReference type="Proteomes" id="UP000188235"/>
    </source>
</evidence>
<dbReference type="Proteomes" id="UP000188235">
    <property type="component" value="Chromosome"/>
</dbReference>
<evidence type="ECO:0000313" key="1">
    <source>
        <dbReference type="EMBL" id="AQP52603.1"/>
    </source>
</evidence>
<dbReference type="STRING" id="399497.BW733_12130"/>
<dbReference type="InterPro" id="IPR052922">
    <property type="entry name" value="Cytidylate_Kinase-2"/>
</dbReference>
<dbReference type="KEGG" id="tfa:BW733_12130"/>
<dbReference type="OrthoDB" id="3199600at2"/>
<dbReference type="InterPro" id="IPR027417">
    <property type="entry name" value="P-loop_NTPase"/>
</dbReference>
<reference evidence="1 2" key="1">
    <citation type="journal article" date="2008" name="Int. J. Syst. Evol. Microbiol.">
        <title>Tessaracoccus flavescens sp. nov., isolated from marine sediment.</title>
        <authorList>
            <person name="Lee D.W."/>
            <person name="Lee S.D."/>
        </authorList>
    </citation>
    <scope>NUCLEOTIDE SEQUENCE [LARGE SCALE GENOMIC DNA]</scope>
    <source>
        <strain evidence="1 2">SST-39T</strain>
    </source>
</reference>
<name>A0A1Q2D2U8_9ACTN</name>
<dbReference type="Gene3D" id="3.40.50.300">
    <property type="entry name" value="P-loop containing nucleotide triphosphate hydrolases"/>
    <property type="match status" value="1"/>
</dbReference>
<gene>
    <name evidence="1" type="ORF">BW733_12130</name>
</gene>
<dbReference type="PANTHER" id="PTHR37816:SF1">
    <property type="entry name" value="TOXIN"/>
    <property type="match status" value="1"/>
</dbReference>